<protein>
    <submittedName>
        <fullName evidence="1">Arsenate reductase-like glutaredoxin family protein</fullName>
    </submittedName>
</protein>
<keyword evidence="2" id="KW-1185">Reference proteome</keyword>
<dbReference type="RefSeq" id="WP_205008900.1">
    <property type="nucleotide sequence ID" value="NZ_JAFBEH010000004.1"/>
</dbReference>
<dbReference type="Gene3D" id="3.40.30.10">
    <property type="entry name" value="Glutaredoxin"/>
    <property type="match status" value="1"/>
</dbReference>
<evidence type="ECO:0000313" key="1">
    <source>
        <dbReference type="EMBL" id="MBM7642034.1"/>
    </source>
</evidence>
<name>A0ABS2PRA9_9STRE</name>
<organism evidence="1 2">
    <name type="scientific">Streptococcus loxodontisalivarius</name>
    <dbReference type="NCBI Taxonomy" id="1349415"/>
    <lineage>
        <taxon>Bacteria</taxon>
        <taxon>Bacillati</taxon>
        <taxon>Bacillota</taxon>
        <taxon>Bacilli</taxon>
        <taxon>Lactobacillales</taxon>
        <taxon>Streptococcaceae</taxon>
        <taxon>Streptococcus</taxon>
    </lineage>
</organism>
<gene>
    <name evidence="1" type="ORF">JOC28_000326</name>
</gene>
<dbReference type="EMBL" id="JAFBEH010000004">
    <property type="protein sequence ID" value="MBM7642034.1"/>
    <property type="molecule type" value="Genomic_DNA"/>
</dbReference>
<reference evidence="1 2" key="1">
    <citation type="submission" date="2021-01" db="EMBL/GenBank/DDBJ databases">
        <title>Genomic Encyclopedia of Type Strains, Phase IV (KMG-IV): sequencing the most valuable type-strain genomes for metagenomic binning, comparative biology and taxonomic classification.</title>
        <authorList>
            <person name="Goeker M."/>
        </authorList>
    </citation>
    <scope>NUCLEOTIDE SEQUENCE [LARGE SCALE GENOMIC DNA]</scope>
    <source>
        <strain evidence="1 2">DSM 27382</strain>
    </source>
</reference>
<comment type="caution">
    <text evidence="1">The sequence shown here is derived from an EMBL/GenBank/DDBJ whole genome shotgun (WGS) entry which is preliminary data.</text>
</comment>
<accession>A0ABS2PRA9</accession>
<evidence type="ECO:0000313" key="2">
    <source>
        <dbReference type="Proteomes" id="UP000697472"/>
    </source>
</evidence>
<sequence length="126" mass="14394">MLQIYLSHKVAQNQALLEQLDAYGVSYQAHGVEEIGQAEVLSLFEVTSDCFEILSPSYLTYKRRDTLSLMALITLVAQQPSKSLRLPLIVYRNHVYPAVKPDDLRTFIPRSVKVHLYWKQLGLSKS</sequence>
<dbReference type="Proteomes" id="UP000697472">
    <property type="component" value="Unassembled WGS sequence"/>
</dbReference>
<proteinExistence type="predicted"/>